<keyword evidence="3" id="KW-0808">Transferase</keyword>
<organism evidence="10 11">
    <name type="scientific">Leviviridae sp</name>
    <dbReference type="NCBI Taxonomy" id="2027243"/>
    <lineage>
        <taxon>Viruses</taxon>
        <taxon>Riboviria</taxon>
        <taxon>Orthornavirae</taxon>
        <taxon>Lenarviricota</taxon>
        <taxon>Leviviricetes</taxon>
        <taxon>Norzivirales</taxon>
        <taxon>Fiersviridae</taxon>
    </lineage>
</organism>
<evidence type="ECO:0000256" key="1">
    <source>
        <dbReference type="ARBA" id="ARBA00012494"/>
    </source>
</evidence>
<dbReference type="SUPFAM" id="SSF56672">
    <property type="entry name" value="DNA/RNA polymerases"/>
    <property type="match status" value="1"/>
</dbReference>
<evidence type="ECO:0000256" key="6">
    <source>
        <dbReference type="ARBA" id="ARBA00022953"/>
    </source>
</evidence>
<keyword evidence="4" id="KW-0548">Nucleotidyltransferase</keyword>
<dbReference type="Proteomes" id="UP001059651">
    <property type="component" value="Segment"/>
</dbReference>
<keyword evidence="5" id="KW-0547">Nucleotide-binding</keyword>
<sequence length="526" mass="59293">MARDTIGARYPIRPELHGRLVTALASAIKQGDNPRYSYLSQHMLSKYANPDRASAEQRRKAAIDKLLRVELRNARTNIRLFLADGEETIVVGSRNMLWVIDYARRLIKRTLGGTVPAHLFAGSFSGGASTSMRRGPAMVARKFTGTTDVTPKAWDLVWPHIIASRLWPVLNPEVLNPRFVTGSIMFTVPKSDTIDRVCCKEPDLNMFLQKGVGDFIRQRLRKRCAIDLNNQTINQSLAKRAHGNGLATVDLSSASDSVTTQLVCRLLPVEWFVYLSRLRSEACEIDGSVHEFELFSSMGNGFTFELESLIFYSLCMAVMAAHRDHRGDRTISVYGDDIIIHRRLYGPLKVVLSYCGFSVNAKKSHYRGPIRESCGKHYHRGQDVTPFFIRKPIENVQDLIHVLNSIRKWSTTRHHVFGDDTLYGIWSTFAAFVPKKFWGGVDLESRETLASPVGAAMRLMKSSASLKLPQTGGYLNWQCDAHLRKTGLTESQLSVKVDLPTFVVRRPLRKWGQSCPTFMSELLDMA</sequence>
<keyword evidence="6" id="KW-0693">Viral RNA replication</keyword>
<evidence type="ECO:0000256" key="2">
    <source>
        <dbReference type="ARBA" id="ARBA00022484"/>
    </source>
</evidence>
<evidence type="ECO:0000256" key="5">
    <source>
        <dbReference type="ARBA" id="ARBA00022741"/>
    </source>
</evidence>
<feature type="domain" description="RdRp catalytic" evidence="9">
    <location>
        <begin position="235"/>
        <end position="368"/>
    </location>
</feature>
<evidence type="ECO:0000259" key="9">
    <source>
        <dbReference type="PROSITE" id="PS50522"/>
    </source>
</evidence>
<proteinExistence type="predicted"/>
<dbReference type="Pfam" id="PF03431">
    <property type="entry name" value="RNA_replicase_B"/>
    <property type="match status" value="1"/>
</dbReference>
<name>A0ABY3ST93_9VIRU</name>
<evidence type="ECO:0000256" key="3">
    <source>
        <dbReference type="ARBA" id="ARBA00022679"/>
    </source>
</evidence>
<keyword evidence="2" id="KW-0696">RNA-directed RNA polymerase</keyword>
<evidence type="ECO:0000313" key="11">
    <source>
        <dbReference type="Proteomes" id="UP001059651"/>
    </source>
</evidence>
<dbReference type="InterPro" id="IPR007096">
    <property type="entry name" value="RNA-dir_Rpol_cat_phage"/>
</dbReference>
<dbReference type="EMBL" id="MZ679589">
    <property type="protein sequence ID" value="UJQ85213.1"/>
    <property type="molecule type" value="Genomic_RNA"/>
</dbReference>
<evidence type="ECO:0000256" key="4">
    <source>
        <dbReference type="ARBA" id="ARBA00022695"/>
    </source>
</evidence>
<accession>A0ABY3ST93</accession>
<dbReference type="InterPro" id="IPR005093">
    <property type="entry name" value="RNArep_beta"/>
</dbReference>
<reference evidence="10" key="1">
    <citation type="submission" date="2021-05" db="EMBL/GenBank/DDBJ databases">
        <authorList>
            <person name="Chen Y.-M."/>
            <person name="Zhang Y.-Z."/>
        </authorList>
    </citation>
    <scope>NUCLEOTIDE SEQUENCE</scope>
    <source>
        <strain evidence="10">R30-k141_206074</strain>
    </source>
</reference>
<keyword evidence="11" id="KW-1185">Reference proteome</keyword>
<dbReference type="InterPro" id="IPR043502">
    <property type="entry name" value="DNA/RNA_pol_sf"/>
</dbReference>
<evidence type="ECO:0000313" key="10">
    <source>
        <dbReference type="EMBL" id="UJQ85213.1"/>
    </source>
</evidence>
<evidence type="ECO:0000256" key="7">
    <source>
        <dbReference type="ARBA" id="ARBA00030248"/>
    </source>
</evidence>
<dbReference type="PROSITE" id="PS50522">
    <property type="entry name" value="RDRP_PHAGE"/>
    <property type="match status" value="1"/>
</dbReference>
<dbReference type="EC" id="2.7.7.48" evidence="1"/>
<protein>
    <recommendedName>
        <fullName evidence="1">RNA-directed RNA polymerase</fullName>
        <ecNumber evidence="1">2.7.7.48</ecNumber>
    </recommendedName>
    <alternativeName>
        <fullName evidence="7">RNA replicase beta chain</fullName>
    </alternativeName>
</protein>
<reference evidence="10" key="2">
    <citation type="journal article" date="2022" name="Nat. Microbiol.">
        <title>RNA viromes from terrestrial sites across China expand environmental viral diversity.</title>
        <authorList>
            <person name="Chiapello M."/>
            <person name="Rodriguez-Romero J."/>
            <person name="Ayllon M.A."/>
            <person name="Turina M."/>
        </authorList>
    </citation>
    <scope>NUCLEOTIDE SEQUENCE</scope>
    <source>
        <strain evidence="10">R30-k141_206074</strain>
    </source>
</reference>
<evidence type="ECO:0000256" key="8">
    <source>
        <dbReference type="ARBA" id="ARBA00048744"/>
    </source>
</evidence>
<comment type="catalytic activity">
    <reaction evidence="8">
        <text>RNA(n) + a ribonucleoside 5'-triphosphate = RNA(n+1) + diphosphate</text>
        <dbReference type="Rhea" id="RHEA:21248"/>
        <dbReference type="Rhea" id="RHEA-COMP:14527"/>
        <dbReference type="Rhea" id="RHEA-COMP:17342"/>
        <dbReference type="ChEBI" id="CHEBI:33019"/>
        <dbReference type="ChEBI" id="CHEBI:61557"/>
        <dbReference type="ChEBI" id="CHEBI:140395"/>
        <dbReference type="EC" id="2.7.7.48"/>
    </reaction>
</comment>